<dbReference type="PROSITE" id="PS51257">
    <property type="entry name" value="PROKAR_LIPOPROTEIN"/>
    <property type="match status" value="1"/>
</dbReference>
<reference evidence="2" key="1">
    <citation type="submission" date="2018-07" db="EMBL/GenBank/DDBJ databases">
        <authorList>
            <consortium name="PulseNet: The National Subtyping Network for Foodborne Disease Surveillance"/>
            <person name="Tarr C.L."/>
            <person name="Trees E."/>
            <person name="Katz L.S."/>
            <person name="Carleton-Romer H.A."/>
            <person name="Stroika S."/>
            <person name="Kucerova Z."/>
            <person name="Roache K.F."/>
            <person name="Sabol A.L."/>
            <person name="Besser J."/>
            <person name="Gerner-Smidt P."/>
        </authorList>
    </citation>
    <scope>NUCLEOTIDE SEQUENCE [LARGE SCALE GENOMIC DNA]</scope>
    <source>
        <strain evidence="2">08-0470</strain>
    </source>
</reference>
<feature type="signal peptide" evidence="1">
    <location>
        <begin position="1"/>
        <end position="21"/>
    </location>
</feature>
<sequence length="139" mass="15043">MLYFRSFLILCLLSLSGCSLLSSKADYIPNNETLPEATVGKLYFSKIKILGGRVIGGKKVKAGFVTPDNAGIFLRNCRLPNSVITEGTRDTKDHNCVEIYGTPTKTGTIKINIGGGMYGNMIAPASDFSKDYTLNVVNP</sequence>
<protein>
    <recommendedName>
        <fullName evidence="3">Lipoprotein</fullName>
    </recommendedName>
</protein>
<organism evidence="2">
    <name type="scientific">Salmonella enterica</name>
    <name type="common">Salmonella choleraesuis</name>
    <dbReference type="NCBI Taxonomy" id="28901"/>
    <lineage>
        <taxon>Bacteria</taxon>
        <taxon>Pseudomonadati</taxon>
        <taxon>Pseudomonadota</taxon>
        <taxon>Gammaproteobacteria</taxon>
        <taxon>Enterobacterales</taxon>
        <taxon>Enterobacteriaceae</taxon>
        <taxon>Salmonella</taxon>
    </lineage>
</organism>
<name>A0A3X1K086_SALER</name>
<gene>
    <name evidence="2" type="ORF">CBX34_06500</name>
</gene>
<dbReference type="AlphaFoldDB" id="A0A3X1K086"/>
<proteinExistence type="predicted"/>
<evidence type="ECO:0000256" key="1">
    <source>
        <dbReference type="SAM" id="SignalP"/>
    </source>
</evidence>
<evidence type="ECO:0008006" key="3">
    <source>
        <dbReference type="Google" id="ProtNLM"/>
    </source>
</evidence>
<keyword evidence="1" id="KW-0732">Signal</keyword>
<evidence type="ECO:0000313" key="2">
    <source>
        <dbReference type="EMBL" id="EBS6847372.1"/>
    </source>
</evidence>
<feature type="chain" id="PRO_5030088509" description="Lipoprotein" evidence="1">
    <location>
        <begin position="22"/>
        <end position="139"/>
    </location>
</feature>
<dbReference type="EMBL" id="AAGWGZ010000004">
    <property type="protein sequence ID" value="EBS6847372.1"/>
    <property type="molecule type" value="Genomic_DNA"/>
</dbReference>
<comment type="caution">
    <text evidence="2">The sequence shown here is derived from an EMBL/GenBank/DDBJ whole genome shotgun (WGS) entry which is preliminary data.</text>
</comment>
<accession>A0A3X1K086</accession>